<keyword evidence="2" id="KW-1185">Reference proteome</keyword>
<protein>
    <submittedName>
        <fullName evidence="1">Uncharacterized protein</fullName>
    </submittedName>
</protein>
<dbReference type="EMBL" id="CAJNOC010004636">
    <property type="protein sequence ID" value="CAF1028613.1"/>
    <property type="molecule type" value="Genomic_DNA"/>
</dbReference>
<dbReference type="Proteomes" id="UP000663879">
    <property type="component" value="Unassembled WGS sequence"/>
</dbReference>
<accession>A0A814ISI4</accession>
<name>A0A814ISI4_9BILA</name>
<dbReference type="OrthoDB" id="10529716at2759"/>
<comment type="caution">
    <text evidence="1">The sequence shown here is derived from an EMBL/GenBank/DDBJ whole genome shotgun (WGS) entry which is preliminary data.</text>
</comment>
<evidence type="ECO:0000313" key="2">
    <source>
        <dbReference type="Proteomes" id="UP000663879"/>
    </source>
</evidence>
<organism evidence="1 2">
    <name type="scientific">Brachionus calyciflorus</name>
    <dbReference type="NCBI Taxonomy" id="104777"/>
    <lineage>
        <taxon>Eukaryota</taxon>
        <taxon>Metazoa</taxon>
        <taxon>Spiralia</taxon>
        <taxon>Gnathifera</taxon>
        <taxon>Rotifera</taxon>
        <taxon>Eurotatoria</taxon>
        <taxon>Monogononta</taxon>
        <taxon>Pseudotrocha</taxon>
        <taxon>Ploima</taxon>
        <taxon>Brachionidae</taxon>
        <taxon>Brachionus</taxon>
    </lineage>
</organism>
<sequence length="323" mass="37283">MISIFFCYKRYEKINTIERADIPNFNLIKNPNQSLDTQTSCHSLSKNINTISSHNLNTGHNCTNSVTNLTCNYSKSNQSYHELNKSLLCNNLGAGNYYLIDEAKITNNRISRVEMTYQKYKKNFNINSYRLCNNYMPKSVYPSNRPYLGLTQFKAIMGQSLSKRNINTDSQSYLNFSKNSTESSLLQKSNSEPVLKELFKHSLTKSKSIDNEIKVDLTKSPNECKAKLSDKRLRLIYNNNIKSFNDNNLLDPHLIPKVIQKSLIDLHKRSVWNLTHKVDKSKSNSKNALNFLNSNKLNFLNSNVFTQMKSKNEIKMKVNDDFV</sequence>
<evidence type="ECO:0000313" key="1">
    <source>
        <dbReference type="EMBL" id="CAF1028613.1"/>
    </source>
</evidence>
<dbReference type="AlphaFoldDB" id="A0A814ISI4"/>
<gene>
    <name evidence="1" type="ORF">OXX778_LOCUS17748</name>
</gene>
<reference evidence="1" key="1">
    <citation type="submission" date="2021-02" db="EMBL/GenBank/DDBJ databases">
        <authorList>
            <person name="Nowell W R."/>
        </authorList>
    </citation>
    <scope>NUCLEOTIDE SEQUENCE</scope>
    <source>
        <strain evidence="1">Ploen Becks lab</strain>
    </source>
</reference>
<proteinExistence type="predicted"/>